<evidence type="ECO:0000259" key="3">
    <source>
        <dbReference type="Pfam" id="PF08750"/>
    </source>
</evidence>
<evidence type="ECO:0000256" key="2">
    <source>
        <dbReference type="SAM" id="SignalP"/>
    </source>
</evidence>
<evidence type="ECO:0000256" key="1">
    <source>
        <dbReference type="SAM" id="MobiDB-lite"/>
    </source>
</evidence>
<dbReference type="AlphaFoldDB" id="A0A4R4AGW9"/>
<accession>A0A4R4AGW9</accession>
<feature type="domain" description="CNP1-like uncharacterised" evidence="3">
    <location>
        <begin position="46"/>
        <end position="179"/>
    </location>
</feature>
<gene>
    <name evidence="4" type="ORF">EDC29_102413</name>
</gene>
<evidence type="ECO:0000313" key="5">
    <source>
        <dbReference type="Proteomes" id="UP000295247"/>
    </source>
</evidence>
<reference evidence="4 5" key="1">
    <citation type="submission" date="2019-03" db="EMBL/GenBank/DDBJ databases">
        <title>Genomic Encyclopedia of Type Strains, Phase IV (KMG-IV): sequencing the most valuable type-strain genomes for metagenomic binning, comparative biology and taxonomic classification.</title>
        <authorList>
            <person name="Goeker M."/>
        </authorList>
    </citation>
    <scope>NUCLEOTIDE SEQUENCE [LARGE SCALE GENOMIC DNA]</scope>
    <source>
        <strain evidence="4 5">DSM 203</strain>
    </source>
</reference>
<keyword evidence="2" id="KW-0732">Signal</keyword>
<proteinExistence type="predicted"/>
<organism evidence="4 5">
    <name type="scientific">Marichromatium gracile</name>
    <name type="common">Chromatium gracile</name>
    <dbReference type="NCBI Taxonomy" id="1048"/>
    <lineage>
        <taxon>Bacteria</taxon>
        <taxon>Pseudomonadati</taxon>
        <taxon>Pseudomonadota</taxon>
        <taxon>Gammaproteobacteria</taxon>
        <taxon>Chromatiales</taxon>
        <taxon>Chromatiaceae</taxon>
        <taxon>Marichromatium</taxon>
    </lineage>
</organism>
<protein>
    <submittedName>
        <fullName evidence="4">CNP1-like family protein</fullName>
    </submittedName>
</protein>
<feature type="signal peptide" evidence="2">
    <location>
        <begin position="1"/>
        <end position="26"/>
    </location>
</feature>
<dbReference type="Proteomes" id="UP000295247">
    <property type="component" value="Unassembled WGS sequence"/>
</dbReference>
<dbReference type="RefSeq" id="WP_223806107.1">
    <property type="nucleotide sequence ID" value="NZ_NRRH01000007.1"/>
</dbReference>
<sequence>MMISRPHRLLPLLLPLALLRPAPALADNAFVTDPEAPTPSSVREGVRWQERATPPPPWPEESDLIELELDRPHAGFRYFIDGRHLQIGDDGVVRYTLVAQGPSGARNLSFEGLRCTPRGTYKTYAYGAAGRFVLLDEPQWQPLGERDHERFRKALWRHHFCVPRGFAPRPRKDMIRSLQGRIAPLQNSGFLTD</sequence>
<dbReference type="Pfam" id="PF08750">
    <property type="entry name" value="CNP1"/>
    <property type="match status" value="1"/>
</dbReference>
<dbReference type="EMBL" id="SMDC01000002">
    <property type="protein sequence ID" value="TCW38517.1"/>
    <property type="molecule type" value="Genomic_DNA"/>
</dbReference>
<dbReference type="InterPro" id="IPR014861">
    <property type="entry name" value="CNP1-like_dom"/>
</dbReference>
<feature type="chain" id="PRO_5020837728" evidence="2">
    <location>
        <begin position="27"/>
        <end position="193"/>
    </location>
</feature>
<comment type="caution">
    <text evidence="4">The sequence shown here is derived from an EMBL/GenBank/DDBJ whole genome shotgun (WGS) entry which is preliminary data.</text>
</comment>
<name>A0A4R4AGW9_MARGR</name>
<evidence type="ECO:0000313" key="4">
    <source>
        <dbReference type="EMBL" id="TCW38517.1"/>
    </source>
</evidence>
<feature type="region of interest" description="Disordered" evidence="1">
    <location>
        <begin position="31"/>
        <end position="61"/>
    </location>
</feature>